<dbReference type="GO" id="GO:0031071">
    <property type="term" value="F:cysteine desulfurase activity"/>
    <property type="evidence" value="ECO:0007669"/>
    <property type="project" value="UniProtKB-EC"/>
</dbReference>
<dbReference type="GO" id="GO:0030170">
    <property type="term" value="F:pyridoxal phosphate binding"/>
    <property type="evidence" value="ECO:0007669"/>
    <property type="project" value="InterPro"/>
</dbReference>
<organism evidence="10 11">
    <name type="scientific">Candidatus Criblamydia sequanensis CRIB-18</name>
    <dbReference type="NCBI Taxonomy" id="1437425"/>
    <lineage>
        <taxon>Bacteria</taxon>
        <taxon>Pseudomonadati</taxon>
        <taxon>Chlamydiota</taxon>
        <taxon>Chlamydiia</taxon>
        <taxon>Parachlamydiales</taxon>
        <taxon>Candidatus Criblamydiaceae</taxon>
        <taxon>Candidatus Criblamydia</taxon>
    </lineage>
</organism>
<protein>
    <recommendedName>
        <fullName evidence="5">Probable cysteine desulfurase</fullName>
        <ecNumber evidence="4">2.8.1.7</ecNumber>
    </recommendedName>
</protein>
<name>A0A090CZW3_9BACT</name>
<evidence type="ECO:0000256" key="5">
    <source>
        <dbReference type="ARBA" id="ARBA00021850"/>
    </source>
</evidence>
<evidence type="ECO:0000313" key="10">
    <source>
        <dbReference type="EMBL" id="CDR34556.1"/>
    </source>
</evidence>
<keyword evidence="11" id="KW-1185">Reference proteome</keyword>
<proteinExistence type="inferred from homology"/>
<comment type="cofactor">
    <cofactor evidence="1">
        <name>pyridoxal 5'-phosphate</name>
        <dbReference type="ChEBI" id="CHEBI:597326"/>
    </cofactor>
</comment>
<dbReference type="eggNOG" id="COG0520">
    <property type="taxonomic scope" value="Bacteria"/>
</dbReference>
<comment type="function">
    <text evidence="2">Catalyzes the removal of elemental sulfur and selenium atoms from L-cysteine, L-cystine, L-selenocysteine, and L-selenocystine to produce L-alanine.</text>
</comment>
<keyword evidence="6 10" id="KW-0808">Transferase</keyword>
<dbReference type="Pfam" id="PF00266">
    <property type="entry name" value="Aminotran_5"/>
    <property type="match status" value="1"/>
</dbReference>
<dbReference type="NCBIfam" id="TIGR01979">
    <property type="entry name" value="sufS"/>
    <property type="match status" value="1"/>
</dbReference>
<reference evidence="10" key="1">
    <citation type="submission" date="2013-12" db="EMBL/GenBank/DDBJ databases">
        <authorList>
            <person name="Linke B."/>
        </authorList>
    </citation>
    <scope>NUCLEOTIDE SEQUENCE [LARGE SCALE GENOMIC DNA]</scope>
    <source>
        <strain evidence="10">CRIB-18</strain>
    </source>
</reference>
<dbReference type="GO" id="GO:0006534">
    <property type="term" value="P:cysteine metabolic process"/>
    <property type="evidence" value="ECO:0007669"/>
    <property type="project" value="InterPro"/>
</dbReference>
<dbReference type="RefSeq" id="WP_041018074.1">
    <property type="nucleotide sequence ID" value="NZ_CCEJ010000008.1"/>
</dbReference>
<comment type="similarity">
    <text evidence="3">Belongs to the class-V pyridoxal-phosphate-dependent aminotransferase family. Csd subfamily.</text>
</comment>
<dbReference type="STRING" id="1437425.CSEC_1745"/>
<dbReference type="InterPro" id="IPR015424">
    <property type="entry name" value="PyrdxlP-dep_Trfase"/>
</dbReference>
<gene>
    <name evidence="10" type="primary">sufS</name>
    <name evidence="10" type="ORF">CSEC_1745</name>
</gene>
<dbReference type="PIRSF" id="PIRSF005572">
    <property type="entry name" value="NifS"/>
    <property type="match status" value="1"/>
</dbReference>
<keyword evidence="7" id="KW-0663">Pyridoxal phosphate</keyword>
<dbReference type="SUPFAM" id="SSF53383">
    <property type="entry name" value="PLP-dependent transferases"/>
    <property type="match status" value="1"/>
</dbReference>
<comment type="caution">
    <text evidence="10">The sequence shown here is derived from an EMBL/GenBank/DDBJ whole genome shotgun (WGS) entry which is preliminary data.</text>
</comment>
<reference evidence="10" key="2">
    <citation type="submission" date="2014-09" db="EMBL/GenBank/DDBJ databases">
        <title>Criblamydia sequanensis harbors a mega-plasmid encoding arsenite resistance.</title>
        <authorList>
            <person name="Bertelli C."/>
            <person name="Goesmann A."/>
            <person name="Greub G."/>
        </authorList>
    </citation>
    <scope>NUCLEOTIDE SEQUENCE [LARGE SCALE GENOMIC DNA]</scope>
    <source>
        <strain evidence="10">CRIB-18</strain>
    </source>
</reference>
<dbReference type="InterPro" id="IPR016454">
    <property type="entry name" value="Cysteine_dSase"/>
</dbReference>
<sequence>MEKAVELDLKLKHAREDFPMLSKTMHGKPLVYLDTAATAQKPNTVIDAIDDFYRDHYGTVHRAVYELSTLSTVNYQKTREKVRDFIHAKEAHEIIFTRGTTESINLVAYSFGKAFIKPGDEILISEIEHHSNIVPWQIMAEDRGAILRVAPVNDLGELDLDAFKKMLNEKTKLVSIAHISNALGTIHPVKEIINLAHKAGAKVLIDGAQASGHMTIDVQDLDADFYVFSGHKLYGPTGIGILYGKEALLEAMPPYQGGGDMIQSVTFKKTTYNVLPLKFEAGTPMIAEVIGLGASIDYVSKIGLDVISEHEKKLLEMATKELIAIPHLKIIGQARDKAGIISFVHDKAHSLDIGTLLDLKGVAIRTGHHCAQPAMKRFNVESTARASFGLYNTPEEVLYFINSLKDTLRLLS</sequence>
<evidence type="ECO:0000259" key="9">
    <source>
        <dbReference type="Pfam" id="PF00266"/>
    </source>
</evidence>
<dbReference type="InterPro" id="IPR015421">
    <property type="entry name" value="PyrdxlP-dep_Trfase_major"/>
</dbReference>
<evidence type="ECO:0000256" key="4">
    <source>
        <dbReference type="ARBA" id="ARBA00012239"/>
    </source>
</evidence>
<evidence type="ECO:0000256" key="1">
    <source>
        <dbReference type="ARBA" id="ARBA00001933"/>
    </source>
</evidence>
<evidence type="ECO:0000313" key="11">
    <source>
        <dbReference type="Proteomes" id="UP000031552"/>
    </source>
</evidence>
<dbReference type="InterPro" id="IPR015422">
    <property type="entry name" value="PyrdxlP-dep_Trfase_small"/>
</dbReference>
<evidence type="ECO:0000256" key="8">
    <source>
        <dbReference type="ARBA" id="ARBA00050776"/>
    </source>
</evidence>
<feature type="domain" description="Aminotransferase class V" evidence="9">
    <location>
        <begin position="31"/>
        <end position="399"/>
    </location>
</feature>
<dbReference type="Gene3D" id="3.90.1150.10">
    <property type="entry name" value="Aspartate Aminotransferase, domain 1"/>
    <property type="match status" value="1"/>
</dbReference>
<dbReference type="PANTHER" id="PTHR43586">
    <property type="entry name" value="CYSTEINE DESULFURASE"/>
    <property type="match status" value="1"/>
</dbReference>
<evidence type="ECO:0000256" key="3">
    <source>
        <dbReference type="ARBA" id="ARBA00010447"/>
    </source>
</evidence>
<dbReference type="OrthoDB" id="9808002at2"/>
<dbReference type="EC" id="2.8.1.7" evidence="4"/>
<evidence type="ECO:0000256" key="7">
    <source>
        <dbReference type="ARBA" id="ARBA00022898"/>
    </source>
</evidence>
<comment type="catalytic activity">
    <reaction evidence="8">
        <text>(sulfur carrier)-H + L-cysteine = (sulfur carrier)-SH + L-alanine</text>
        <dbReference type="Rhea" id="RHEA:43892"/>
        <dbReference type="Rhea" id="RHEA-COMP:14737"/>
        <dbReference type="Rhea" id="RHEA-COMP:14739"/>
        <dbReference type="ChEBI" id="CHEBI:29917"/>
        <dbReference type="ChEBI" id="CHEBI:35235"/>
        <dbReference type="ChEBI" id="CHEBI:57972"/>
        <dbReference type="ChEBI" id="CHEBI:64428"/>
        <dbReference type="EC" id="2.8.1.7"/>
    </reaction>
</comment>
<evidence type="ECO:0000256" key="2">
    <source>
        <dbReference type="ARBA" id="ARBA00002824"/>
    </source>
</evidence>
<dbReference type="AlphaFoldDB" id="A0A090CZW3"/>
<dbReference type="Gene3D" id="3.40.640.10">
    <property type="entry name" value="Type I PLP-dependent aspartate aminotransferase-like (Major domain)"/>
    <property type="match status" value="1"/>
</dbReference>
<dbReference type="InterPro" id="IPR000192">
    <property type="entry name" value="Aminotrans_V_dom"/>
</dbReference>
<evidence type="ECO:0000256" key="6">
    <source>
        <dbReference type="ARBA" id="ARBA00022679"/>
    </source>
</evidence>
<dbReference type="EMBL" id="CCEJ010000008">
    <property type="protein sequence ID" value="CDR34556.1"/>
    <property type="molecule type" value="Genomic_DNA"/>
</dbReference>
<dbReference type="Proteomes" id="UP000031552">
    <property type="component" value="Unassembled WGS sequence"/>
</dbReference>
<dbReference type="PANTHER" id="PTHR43586:SF8">
    <property type="entry name" value="CYSTEINE DESULFURASE 1, CHLOROPLASTIC"/>
    <property type="match status" value="1"/>
</dbReference>
<accession>A0A090CZW3</accession>
<dbReference type="CDD" id="cd06453">
    <property type="entry name" value="SufS_like"/>
    <property type="match status" value="1"/>
</dbReference>
<dbReference type="InterPro" id="IPR010970">
    <property type="entry name" value="Cys_dSase_SufS"/>
</dbReference>